<keyword evidence="1" id="KW-0812">Transmembrane</keyword>
<evidence type="ECO:0000313" key="3">
    <source>
        <dbReference type="Proteomes" id="UP000031561"/>
    </source>
</evidence>
<feature type="transmembrane region" description="Helical" evidence="1">
    <location>
        <begin position="94"/>
        <end position="114"/>
    </location>
</feature>
<evidence type="ECO:0000313" key="2">
    <source>
        <dbReference type="EMBL" id="MCM1982024.1"/>
    </source>
</evidence>
<reference evidence="2 3" key="1">
    <citation type="journal article" date="2015" name="Genome Announc.">
        <title>Draft Genome Sequence of Filamentous Marine Cyanobacterium Lyngbya confervoides Strain BDU141951.</title>
        <authorList>
            <person name="Chandrababunaidu M.M."/>
            <person name="Sen D."/>
            <person name="Tripathy S."/>
        </authorList>
    </citation>
    <scope>NUCLEOTIDE SEQUENCE [LARGE SCALE GENOMIC DNA]</scope>
    <source>
        <strain evidence="2 3">BDU141951</strain>
    </source>
</reference>
<dbReference type="RefSeq" id="WP_166280381.1">
    <property type="nucleotide sequence ID" value="NZ_JTHE03000027.1"/>
</dbReference>
<dbReference type="PANTHER" id="PTHR34679">
    <property type="match status" value="1"/>
</dbReference>
<organism evidence="2 3">
    <name type="scientific">Lyngbya confervoides BDU141951</name>
    <dbReference type="NCBI Taxonomy" id="1574623"/>
    <lineage>
        <taxon>Bacteria</taxon>
        <taxon>Bacillati</taxon>
        <taxon>Cyanobacteriota</taxon>
        <taxon>Cyanophyceae</taxon>
        <taxon>Oscillatoriophycideae</taxon>
        <taxon>Oscillatoriales</taxon>
        <taxon>Microcoleaceae</taxon>
        <taxon>Lyngbya</taxon>
    </lineage>
</organism>
<dbReference type="Pfam" id="PF13301">
    <property type="entry name" value="DUF4079"/>
    <property type="match status" value="1"/>
</dbReference>
<dbReference type="PANTHER" id="PTHR34679:SF2">
    <property type="entry name" value="OS02G0122500 PROTEIN"/>
    <property type="match status" value="1"/>
</dbReference>
<evidence type="ECO:0000256" key="1">
    <source>
        <dbReference type="SAM" id="Phobius"/>
    </source>
</evidence>
<dbReference type="InterPro" id="IPR025067">
    <property type="entry name" value="DUF4079"/>
</dbReference>
<accession>A0ABD4T0H9</accession>
<proteinExistence type="predicted"/>
<gene>
    <name evidence="2" type="ORF">QQ91_0004150</name>
</gene>
<feature type="transmembrane region" description="Helical" evidence="1">
    <location>
        <begin position="126"/>
        <end position="147"/>
    </location>
</feature>
<feature type="transmembrane region" description="Helical" evidence="1">
    <location>
        <begin position="60"/>
        <end position="82"/>
    </location>
</feature>
<protein>
    <submittedName>
        <fullName evidence="2">DUF4079 domain-containing protein</fullName>
    </submittedName>
</protein>
<keyword evidence="1" id="KW-0472">Membrane</keyword>
<dbReference type="EMBL" id="JTHE03000027">
    <property type="protein sequence ID" value="MCM1982024.1"/>
    <property type="molecule type" value="Genomic_DNA"/>
</dbReference>
<name>A0ABD4T0H9_9CYAN</name>
<keyword evidence="3" id="KW-1185">Reference proteome</keyword>
<dbReference type="Proteomes" id="UP000031561">
    <property type="component" value="Unassembled WGS sequence"/>
</dbReference>
<feature type="transmembrane region" description="Helical" evidence="1">
    <location>
        <begin position="12"/>
        <end position="31"/>
    </location>
</feature>
<keyword evidence="1" id="KW-1133">Transmembrane helix</keyword>
<comment type="caution">
    <text evidence="2">The sequence shown here is derived from an EMBL/GenBank/DDBJ whole genome shotgun (WGS) entry which is preliminary data.</text>
</comment>
<sequence>MDMPALGKAILTYLHPVMMWALLGLTLYALYSGMKSRQIRSATGAEKKALIQGRYRDKHFLLGSLILALMVLGNVGGIAVTYMNNHKLFVGPHLIAGLGMTTLIAIAASLVPLMQKGNRFARNTHIAINIIILGLFGWQAITGMEIVQRIMEQG</sequence>
<dbReference type="AlphaFoldDB" id="A0ABD4T0H9"/>